<reference evidence="2" key="2">
    <citation type="submission" date="2022-10" db="EMBL/GenBank/DDBJ databases">
        <authorList>
            <consortium name="ENA_rothamsted_submissions"/>
            <consortium name="culmorum"/>
            <person name="King R."/>
        </authorList>
    </citation>
    <scope>NUCLEOTIDE SEQUENCE</scope>
</reference>
<name>A0A9N9WLV2_9DIPT</name>
<keyword evidence="1" id="KW-1133">Transmembrane helix</keyword>
<organism evidence="2 3">
    <name type="scientific">Chironomus riparius</name>
    <dbReference type="NCBI Taxonomy" id="315576"/>
    <lineage>
        <taxon>Eukaryota</taxon>
        <taxon>Metazoa</taxon>
        <taxon>Ecdysozoa</taxon>
        <taxon>Arthropoda</taxon>
        <taxon>Hexapoda</taxon>
        <taxon>Insecta</taxon>
        <taxon>Pterygota</taxon>
        <taxon>Neoptera</taxon>
        <taxon>Endopterygota</taxon>
        <taxon>Diptera</taxon>
        <taxon>Nematocera</taxon>
        <taxon>Chironomoidea</taxon>
        <taxon>Chironomidae</taxon>
        <taxon>Chironominae</taxon>
        <taxon>Chironomus</taxon>
    </lineage>
</organism>
<feature type="transmembrane region" description="Helical" evidence="1">
    <location>
        <begin position="29"/>
        <end position="50"/>
    </location>
</feature>
<proteinExistence type="predicted"/>
<feature type="transmembrane region" description="Helical" evidence="1">
    <location>
        <begin position="62"/>
        <end position="84"/>
    </location>
</feature>
<dbReference type="OrthoDB" id="10510871at2759"/>
<evidence type="ECO:0000313" key="2">
    <source>
        <dbReference type="EMBL" id="CAG9800640.1"/>
    </source>
</evidence>
<reference evidence="2" key="1">
    <citation type="submission" date="2022-01" db="EMBL/GenBank/DDBJ databases">
        <authorList>
            <person name="King R."/>
        </authorList>
    </citation>
    <scope>NUCLEOTIDE SEQUENCE</scope>
</reference>
<dbReference type="Proteomes" id="UP001153620">
    <property type="component" value="Chromosome 1"/>
</dbReference>
<keyword evidence="1" id="KW-0812">Transmembrane</keyword>
<dbReference type="EMBL" id="OU895877">
    <property type="protein sequence ID" value="CAG9800640.1"/>
    <property type="molecule type" value="Genomic_DNA"/>
</dbReference>
<protein>
    <submittedName>
        <fullName evidence="2">Uncharacterized protein</fullName>
    </submittedName>
</protein>
<accession>A0A9N9WLV2</accession>
<evidence type="ECO:0000256" key="1">
    <source>
        <dbReference type="SAM" id="Phobius"/>
    </source>
</evidence>
<gene>
    <name evidence="2" type="ORF">CHIRRI_LOCUS3580</name>
</gene>
<dbReference type="AlphaFoldDB" id="A0A9N9WLV2"/>
<keyword evidence="1" id="KW-0472">Membrane</keyword>
<evidence type="ECO:0000313" key="3">
    <source>
        <dbReference type="Proteomes" id="UP001153620"/>
    </source>
</evidence>
<sequence length="142" mass="15866">MNNDAENGTDSQTPVRTYRRMGESAMKKVVILGGSTLLCILFSLIITVNVIDTEWEAKEKLISLIISTIGLVIFFTVIITYIIFHAKKGRRDNSEDNTITEPQAIPDNPPTYDDIMGKLPSYESYSKSTAKNISSNDYVCHV</sequence>
<keyword evidence="3" id="KW-1185">Reference proteome</keyword>